<proteinExistence type="predicted"/>
<evidence type="ECO:0000256" key="3">
    <source>
        <dbReference type="ARBA" id="ARBA00004991"/>
    </source>
</evidence>
<evidence type="ECO:0000256" key="1">
    <source>
        <dbReference type="ARBA" id="ARBA00004240"/>
    </source>
</evidence>
<gene>
    <name evidence="11" type="primary">TSC10B</name>
    <name evidence="11" type="ORF">TNIN_99971</name>
</gene>
<dbReference type="InterPro" id="IPR045022">
    <property type="entry name" value="KDSR-like"/>
</dbReference>
<dbReference type="GO" id="GO:0030148">
    <property type="term" value="P:sphingolipid biosynthetic process"/>
    <property type="evidence" value="ECO:0007669"/>
    <property type="project" value="InterPro"/>
</dbReference>
<keyword evidence="8" id="KW-0443">Lipid metabolism</keyword>
<evidence type="ECO:0000313" key="11">
    <source>
        <dbReference type="EMBL" id="GFY47173.1"/>
    </source>
</evidence>
<evidence type="ECO:0000256" key="2">
    <source>
        <dbReference type="ARBA" id="ARBA00004760"/>
    </source>
</evidence>
<dbReference type="EC" id="1.1.1.102" evidence="9"/>
<comment type="pathway">
    <text evidence="3">Sphingolipid metabolism.</text>
</comment>
<comment type="caution">
    <text evidence="11">The sequence shown here is derived from an EMBL/GenBank/DDBJ whole genome shotgun (WGS) entry which is preliminary data.</text>
</comment>
<evidence type="ECO:0000256" key="8">
    <source>
        <dbReference type="ARBA" id="ARBA00023098"/>
    </source>
</evidence>
<dbReference type="CDD" id="cd08939">
    <property type="entry name" value="KDSR-like_SDR_c"/>
    <property type="match status" value="1"/>
</dbReference>
<dbReference type="GO" id="GO:0005789">
    <property type="term" value="C:endoplasmic reticulum membrane"/>
    <property type="evidence" value="ECO:0007669"/>
    <property type="project" value="TreeGrafter"/>
</dbReference>
<name>A0A8X6X5A2_9ARAC</name>
<dbReference type="PANTHER" id="PTHR43550">
    <property type="entry name" value="3-KETODIHYDROSPHINGOSINE REDUCTASE"/>
    <property type="match status" value="1"/>
</dbReference>
<dbReference type="GO" id="GO:0006666">
    <property type="term" value="P:3-keto-sphinganine metabolic process"/>
    <property type="evidence" value="ECO:0007669"/>
    <property type="project" value="InterPro"/>
</dbReference>
<keyword evidence="7" id="KW-0560">Oxidoreductase</keyword>
<organism evidence="11 12">
    <name type="scientific">Trichonephila inaurata madagascariensis</name>
    <dbReference type="NCBI Taxonomy" id="2747483"/>
    <lineage>
        <taxon>Eukaryota</taxon>
        <taxon>Metazoa</taxon>
        <taxon>Ecdysozoa</taxon>
        <taxon>Arthropoda</taxon>
        <taxon>Chelicerata</taxon>
        <taxon>Arachnida</taxon>
        <taxon>Araneae</taxon>
        <taxon>Araneomorphae</taxon>
        <taxon>Entelegynae</taxon>
        <taxon>Araneoidea</taxon>
        <taxon>Nephilidae</taxon>
        <taxon>Trichonephila</taxon>
        <taxon>Trichonephila inaurata</taxon>
    </lineage>
</organism>
<sequence>MDEFRCSERTFHGNDFTIFILDSRKRTYDLKNEHCVVTGGSSGIGLAIAIQSAKMGANVTIIARSKARLQAAKDEISTVIKNSQQKVLTFSVDLSKDPNLKDIVKEAEDNAGPITMLINCAGTSICHRFEETPIEEFRRMLDINFLGSINMTQAVLPYMKERKFGRIGFVSSIAGLVGIYGYSAYSGSKYAILGAAEALNMEVQSHNIKLKDKPIETVRISESAGLFSAKDVAIKTLDDILNKKFMSSVGFEGSVLCYAFSCMKPSGSFLEVIIQVFTVGLLRLVTFVHLKHIYYTVRKCAEEKEREKK</sequence>
<evidence type="ECO:0000256" key="10">
    <source>
        <dbReference type="SAM" id="Phobius"/>
    </source>
</evidence>
<keyword evidence="4" id="KW-0256">Endoplasmic reticulum</keyword>
<feature type="transmembrane region" description="Helical" evidence="10">
    <location>
        <begin position="167"/>
        <end position="185"/>
    </location>
</feature>
<dbReference type="InterPro" id="IPR036291">
    <property type="entry name" value="NAD(P)-bd_dom_sf"/>
</dbReference>
<evidence type="ECO:0000313" key="12">
    <source>
        <dbReference type="Proteomes" id="UP000886998"/>
    </source>
</evidence>
<keyword evidence="10" id="KW-1133">Transmembrane helix</keyword>
<dbReference type="PRINTS" id="PR00081">
    <property type="entry name" value="GDHRDH"/>
</dbReference>
<dbReference type="InterPro" id="IPR002347">
    <property type="entry name" value="SDR_fam"/>
</dbReference>
<dbReference type="Pfam" id="PF00106">
    <property type="entry name" value="adh_short"/>
    <property type="match status" value="1"/>
</dbReference>
<keyword evidence="12" id="KW-1185">Reference proteome</keyword>
<protein>
    <recommendedName>
        <fullName evidence="9">3-dehydrosphinganine reductase</fullName>
        <ecNumber evidence="9">1.1.1.102</ecNumber>
    </recommendedName>
</protein>
<keyword evidence="10" id="KW-0472">Membrane</keyword>
<comment type="pathway">
    <text evidence="2">Lipid metabolism; sphingolipid metabolism.</text>
</comment>
<dbReference type="GO" id="GO:0047560">
    <property type="term" value="F:3-dehydrosphinganine reductase activity"/>
    <property type="evidence" value="ECO:0007669"/>
    <property type="project" value="UniProtKB-EC"/>
</dbReference>
<dbReference type="Proteomes" id="UP000886998">
    <property type="component" value="Unassembled WGS sequence"/>
</dbReference>
<keyword evidence="10" id="KW-0812">Transmembrane</keyword>
<accession>A0A8X6X5A2</accession>
<keyword evidence="5" id="KW-0521">NADP</keyword>
<evidence type="ECO:0000256" key="6">
    <source>
        <dbReference type="ARBA" id="ARBA00022919"/>
    </source>
</evidence>
<reference evidence="11" key="1">
    <citation type="submission" date="2020-08" db="EMBL/GenBank/DDBJ databases">
        <title>Multicomponent nature underlies the extraordinary mechanical properties of spider dragline silk.</title>
        <authorList>
            <person name="Kono N."/>
            <person name="Nakamura H."/>
            <person name="Mori M."/>
            <person name="Yoshida Y."/>
            <person name="Ohtoshi R."/>
            <person name="Malay A.D."/>
            <person name="Moran D.A.P."/>
            <person name="Tomita M."/>
            <person name="Numata K."/>
            <person name="Arakawa K."/>
        </authorList>
    </citation>
    <scope>NUCLEOTIDE SEQUENCE</scope>
</reference>
<evidence type="ECO:0000256" key="9">
    <source>
        <dbReference type="ARBA" id="ARBA00026112"/>
    </source>
</evidence>
<dbReference type="SUPFAM" id="SSF51735">
    <property type="entry name" value="NAD(P)-binding Rossmann-fold domains"/>
    <property type="match status" value="1"/>
</dbReference>
<evidence type="ECO:0000256" key="4">
    <source>
        <dbReference type="ARBA" id="ARBA00022824"/>
    </source>
</evidence>
<evidence type="ECO:0000256" key="7">
    <source>
        <dbReference type="ARBA" id="ARBA00023002"/>
    </source>
</evidence>
<dbReference type="EMBL" id="BMAV01005790">
    <property type="protein sequence ID" value="GFY47173.1"/>
    <property type="molecule type" value="Genomic_DNA"/>
</dbReference>
<dbReference type="PANTHER" id="PTHR43550:SF3">
    <property type="entry name" value="3-KETODIHYDROSPHINGOSINE REDUCTASE"/>
    <property type="match status" value="1"/>
</dbReference>
<evidence type="ECO:0000256" key="5">
    <source>
        <dbReference type="ARBA" id="ARBA00022857"/>
    </source>
</evidence>
<keyword evidence="6" id="KW-0746">Sphingolipid metabolism</keyword>
<dbReference type="OrthoDB" id="37659at2759"/>
<feature type="transmembrane region" description="Helical" evidence="10">
    <location>
        <begin position="272"/>
        <end position="290"/>
    </location>
</feature>
<dbReference type="Gene3D" id="3.40.50.720">
    <property type="entry name" value="NAD(P)-binding Rossmann-like Domain"/>
    <property type="match status" value="1"/>
</dbReference>
<comment type="subcellular location">
    <subcellularLocation>
        <location evidence="1">Endoplasmic reticulum</location>
    </subcellularLocation>
</comment>
<dbReference type="AlphaFoldDB" id="A0A8X6X5A2"/>